<organism evidence="2 3">
    <name type="scientific">Zizania palustris</name>
    <name type="common">Northern wild rice</name>
    <dbReference type="NCBI Taxonomy" id="103762"/>
    <lineage>
        <taxon>Eukaryota</taxon>
        <taxon>Viridiplantae</taxon>
        <taxon>Streptophyta</taxon>
        <taxon>Embryophyta</taxon>
        <taxon>Tracheophyta</taxon>
        <taxon>Spermatophyta</taxon>
        <taxon>Magnoliopsida</taxon>
        <taxon>Liliopsida</taxon>
        <taxon>Poales</taxon>
        <taxon>Poaceae</taxon>
        <taxon>BOP clade</taxon>
        <taxon>Oryzoideae</taxon>
        <taxon>Oryzeae</taxon>
        <taxon>Zizaniinae</taxon>
        <taxon>Zizania</taxon>
    </lineage>
</organism>
<reference evidence="2" key="2">
    <citation type="submission" date="2021-02" db="EMBL/GenBank/DDBJ databases">
        <authorList>
            <person name="Kimball J.A."/>
            <person name="Haas M.W."/>
            <person name="Macchietto M."/>
            <person name="Kono T."/>
            <person name="Duquette J."/>
            <person name="Shao M."/>
        </authorList>
    </citation>
    <scope>NUCLEOTIDE SEQUENCE</scope>
    <source>
        <tissue evidence="2">Fresh leaf tissue</tissue>
    </source>
</reference>
<gene>
    <name evidence="2" type="ORF">GUJ93_ZPchr0010g11016</name>
</gene>
<dbReference type="EMBL" id="JAAALK010000082">
    <property type="protein sequence ID" value="KAG8085586.1"/>
    <property type="molecule type" value="Genomic_DNA"/>
</dbReference>
<name>A0A8J6BI05_ZIZPA</name>
<dbReference type="Proteomes" id="UP000729402">
    <property type="component" value="Unassembled WGS sequence"/>
</dbReference>
<evidence type="ECO:0000313" key="2">
    <source>
        <dbReference type="EMBL" id="KAG8085586.1"/>
    </source>
</evidence>
<feature type="region of interest" description="Disordered" evidence="1">
    <location>
        <begin position="52"/>
        <end position="71"/>
    </location>
</feature>
<evidence type="ECO:0000256" key="1">
    <source>
        <dbReference type="SAM" id="MobiDB-lite"/>
    </source>
</evidence>
<sequence>MSSHVRPPARSDWFDSARQVHVTVKLGAAAPASFEDAVTEWRRRAGVHCPSPFFSSPSQSKASSRRLPASVSSTNPFFDRVRLLLAPGCGGGGGLQEIINCEVVLLIIKERWH</sequence>
<evidence type="ECO:0000313" key="3">
    <source>
        <dbReference type="Proteomes" id="UP000729402"/>
    </source>
</evidence>
<feature type="compositionally biased region" description="Low complexity" evidence="1">
    <location>
        <begin position="52"/>
        <end position="62"/>
    </location>
</feature>
<comment type="caution">
    <text evidence="2">The sequence shown here is derived from an EMBL/GenBank/DDBJ whole genome shotgun (WGS) entry which is preliminary data.</text>
</comment>
<reference evidence="2" key="1">
    <citation type="journal article" date="2021" name="bioRxiv">
        <title>Whole Genome Assembly and Annotation of Northern Wild Rice, Zizania palustris L., Supports a Whole Genome Duplication in the Zizania Genus.</title>
        <authorList>
            <person name="Haas M."/>
            <person name="Kono T."/>
            <person name="Macchietto M."/>
            <person name="Millas R."/>
            <person name="McGilp L."/>
            <person name="Shao M."/>
            <person name="Duquette J."/>
            <person name="Hirsch C.N."/>
            <person name="Kimball J."/>
        </authorList>
    </citation>
    <scope>NUCLEOTIDE SEQUENCE</scope>
    <source>
        <tissue evidence="2">Fresh leaf tissue</tissue>
    </source>
</reference>
<keyword evidence="3" id="KW-1185">Reference proteome</keyword>
<accession>A0A8J6BI05</accession>
<protein>
    <submittedName>
        <fullName evidence="2">Uncharacterized protein</fullName>
    </submittedName>
</protein>
<dbReference type="AlphaFoldDB" id="A0A8J6BI05"/>
<proteinExistence type="predicted"/>